<evidence type="ECO:0000259" key="11">
    <source>
        <dbReference type="Pfam" id="PF02768"/>
    </source>
</evidence>
<evidence type="ECO:0000256" key="3">
    <source>
        <dbReference type="ARBA" id="ARBA00022490"/>
    </source>
</evidence>
<evidence type="ECO:0000313" key="12">
    <source>
        <dbReference type="EMBL" id="GAA4935782.1"/>
    </source>
</evidence>
<dbReference type="InterPro" id="IPR001001">
    <property type="entry name" value="DNA_polIII_beta"/>
</dbReference>
<evidence type="ECO:0000259" key="9">
    <source>
        <dbReference type="Pfam" id="PF00712"/>
    </source>
</evidence>
<dbReference type="SUPFAM" id="SSF55979">
    <property type="entry name" value="DNA clamp"/>
    <property type="match status" value="3"/>
</dbReference>
<dbReference type="Pfam" id="PF02767">
    <property type="entry name" value="DNA_pol3_beta_2"/>
    <property type="match status" value="1"/>
</dbReference>
<dbReference type="Pfam" id="PF02768">
    <property type="entry name" value="DNA_pol3_beta_3"/>
    <property type="match status" value="1"/>
</dbReference>
<protein>
    <submittedName>
        <fullName evidence="12">DNA polymerase III subunit beta</fullName>
    </submittedName>
</protein>
<keyword evidence="3" id="KW-0963">Cytoplasm</keyword>
<evidence type="ECO:0000256" key="7">
    <source>
        <dbReference type="ARBA" id="ARBA00022932"/>
    </source>
</evidence>
<evidence type="ECO:0000256" key="2">
    <source>
        <dbReference type="ARBA" id="ARBA00010752"/>
    </source>
</evidence>
<accession>A0ABP9GAT3</accession>
<dbReference type="InterPro" id="IPR022635">
    <property type="entry name" value="DNA_polIII_beta_C"/>
</dbReference>
<evidence type="ECO:0000256" key="1">
    <source>
        <dbReference type="ARBA" id="ARBA00004496"/>
    </source>
</evidence>
<dbReference type="InterPro" id="IPR022634">
    <property type="entry name" value="DNA_polIII_beta_N"/>
</dbReference>
<dbReference type="SMART" id="SM00480">
    <property type="entry name" value="POL3Bc"/>
    <property type="match status" value="1"/>
</dbReference>
<dbReference type="PANTHER" id="PTHR30478">
    <property type="entry name" value="DNA POLYMERASE III SUBUNIT BETA"/>
    <property type="match status" value="1"/>
</dbReference>
<sequence>MTTIAETTPATTAIPATPAAVLIANRAELVSALATVGIAISQRPAVPVLAGVLLESDGADVVVRGYDYDTAVSVRLTGAAVAPGRLLVNHAELTKLLKALVKGLGKREADRASVTLRADDGATATVEIAGTTVPLNLLPLEDYPTLPDTPPLVARVACTELTAECRRVLRACGHDDTLPMLTGVKIDPGADGLTLAATDRYRIAVAHVGAEVDRERFPAAGILVPGRELGKTLPQFAGDQVELGYVAHGDIELVSLAAGAVTVVQRALPADFPAYDRFLPRSAAATVVVDRAALLRQITRAAAVLEAKGDRANPVTLTLTDHAVTAAPHLAENSDRVRTPALSADVDGITDPVCVGLTSRYVIDALESFTGQMVTLHITKATKPVLLTDTPEGIGDPTAYRHLLMPIRLS</sequence>
<evidence type="ECO:0000256" key="5">
    <source>
        <dbReference type="ARBA" id="ARBA00022695"/>
    </source>
</evidence>
<dbReference type="InterPro" id="IPR046938">
    <property type="entry name" value="DNA_clamp_sf"/>
</dbReference>
<name>A0ABP9GAT3_9ACTN</name>
<dbReference type="RefSeq" id="WP_345556034.1">
    <property type="nucleotide sequence ID" value="NZ_BAABIK010000006.1"/>
</dbReference>
<evidence type="ECO:0000259" key="10">
    <source>
        <dbReference type="Pfam" id="PF02767"/>
    </source>
</evidence>
<evidence type="ECO:0000256" key="6">
    <source>
        <dbReference type="ARBA" id="ARBA00022705"/>
    </source>
</evidence>
<reference evidence="13" key="1">
    <citation type="journal article" date="2019" name="Int. J. Syst. Evol. Microbiol.">
        <title>The Global Catalogue of Microorganisms (GCM) 10K type strain sequencing project: providing services to taxonomists for standard genome sequencing and annotation.</title>
        <authorList>
            <consortium name="The Broad Institute Genomics Platform"/>
            <consortium name="The Broad Institute Genome Sequencing Center for Infectious Disease"/>
            <person name="Wu L."/>
            <person name="Ma J."/>
        </authorList>
    </citation>
    <scope>NUCLEOTIDE SEQUENCE [LARGE SCALE GENOMIC DNA]</scope>
    <source>
        <strain evidence="13">JCM 18123</strain>
    </source>
</reference>
<dbReference type="Pfam" id="PF00712">
    <property type="entry name" value="DNA_pol3_beta"/>
    <property type="match status" value="1"/>
</dbReference>
<keyword evidence="5" id="KW-0548">Nucleotidyltransferase</keyword>
<gene>
    <name evidence="12" type="primary">dnaN_1</name>
    <name evidence="12" type="ORF">GCM10023224_15700</name>
</gene>
<dbReference type="Gene3D" id="3.10.150.10">
    <property type="entry name" value="DNA Polymerase III, subunit A, domain 2"/>
    <property type="match status" value="3"/>
</dbReference>
<dbReference type="InterPro" id="IPR022637">
    <property type="entry name" value="DNA_polIII_beta_cen"/>
</dbReference>
<dbReference type="EMBL" id="BAABIK010000006">
    <property type="protein sequence ID" value="GAA4935782.1"/>
    <property type="molecule type" value="Genomic_DNA"/>
</dbReference>
<evidence type="ECO:0000256" key="8">
    <source>
        <dbReference type="ARBA" id="ARBA00023125"/>
    </source>
</evidence>
<feature type="domain" description="DNA polymerase III beta sliding clamp C-terminal" evidence="11">
    <location>
        <begin position="277"/>
        <end position="391"/>
    </location>
</feature>
<dbReference type="Proteomes" id="UP001499993">
    <property type="component" value="Unassembled WGS sequence"/>
</dbReference>
<dbReference type="NCBIfam" id="TIGR00663">
    <property type="entry name" value="dnan"/>
    <property type="match status" value="1"/>
</dbReference>
<comment type="similarity">
    <text evidence="2">Belongs to the beta sliding clamp family.</text>
</comment>
<evidence type="ECO:0000313" key="13">
    <source>
        <dbReference type="Proteomes" id="UP001499993"/>
    </source>
</evidence>
<organism evidence="12 13">
    <name type="scientific">Streptomonospora halophila</name>
    <dbReference type="NCBI Taxonomy" id="427369"/>
    <lineage>
        <taxon>Bacteria</taxon>
        <taxon>Bacillati</taxon>
        <taxon>Actinomycetota</taxon>
        <taxon>Actinomycetes</taxon>
        <taxon>Streptosporangiales</taxon>
        <taxon>Nocardiopsidaceae</taxon>
        <taxon>Streptomonospora</taxon>
    </lineage>
</organism>
<feature type="domain" description="DNA polymerase III beta sliding clamp central" evidence="10">
    <location>
        <begin position="161"/>
        <end position="273"/>
    </location>
</feature>
<keyword evidence="8" id="KW-0238">DNA-binding</keyword>
<dbReference type="CDD" id="cd00140">
    <property type="entry name" value="beta_clamp"/>
    <property type="match status" value="1"/>
</dbReference>
<evidence type="ECO:0000256" key="4">
    <source>
        <dbReference type="ARBA" id="ARBA00022679"/>
    </source>
</evidence>
<proteinExistence type="inferred from homology"/>
<dbReference type="PANTHER" id="PTHR30478:SF0">
    <property type="entry name" value="BETA SLIDING CLAMP"/>
    <property type="match status" value="1"/>
</dbReference>
<comment type="caution">
    <text evidence="12">The sequence shown here is derived from an EMBL/GenBank/DDBJ whole genome shotgun (WGS) entry which is preliminary data.</text>
</comment>
<keyword evidence="6" id="KW-0235">DNA replication</keyword>
<keyword evidence="13" id="KW-1185">Reference proteome</keyword>
<feature type="domain" description="DNA polymerase III beta sliding clamp N-terminal" evidence="9">
    <location>
        <begin position="23"/>
        <end position="147"/>
    </location>
</feature>
<keyword evidence="4" id="KW-0808">Transferase</keyword>
<keyword evidence="7" id="KW-0239">DNA-directed DNA polymerase</keyword>
<comment type="subcellular location">
    <subcellularLocation>
        <location evidence="1">Cytoplasm</location>
    </subcellularLocation>
</comment>